<gene>
    <name evidence="1" type="ORF">IFM89_016905</name>
</gene>
<evidence type="ECO:0000313" key="2">
    <source>
        <dbReference type="Proteomes" id="UP000631114"/>
    </source>
</evidence>
<sequence>MVHKSFASSSLSSVNSNKTRKLPILLFDIMDTIVRDPFYQDIPAFFRMSFNDLIECKHPTAWVEFEKGLINEVYLAILEEAPRVSPLRPWLLISSQKSVMGQVEKSTLSHYCHEGCRMELSEIFFKDGRPLDLEGLKNCMKNGYTYINGIESLLHNLKQNDYEMHAFTNYPIWYTLIEEKLRISNYLSWTFCSCITGKRKPAADSYLEVLRRLEVDPASCVFIDDRMVNIEAAINAGMVGLHFKDAASLKQDLTLLGIETSPRNKD</sequence>
<dbReference type="AlphaFoldDB" id="A0A835I2W4"/>
<accession>A0A835I2W4</accession>
<dbReference type="EMBL" id="JADFTS010000004">
    <property type="protein sequence ID" value="KAF9609544.1"/>
    <property type="molecule type" value="Genomic_DNA"/>
</dbReference>
<proteinExistence type="predicted"/>
<reference evidence="1 2" key="1">
    <citation type="submission" date="2020-10" db="EMBL/GenBank/DDBJ databases">
        <title>The Coptis chinensis genome and diversification of protoberbering-type alkaloids.</title>
        <authorList>
            <person name="Wang B."/>
            <person name="Shu S."/>
            <person name="Song C."/>
            <person name="Liu Y."/>
        </authorList>
    </citation>
    <scope>NUCLEOTIDE SEQUENCE [LARGE SCALE GENOMIC DNA]</scope>
    <source>
        <strain evidence="1">HL-2020</strain>
        <tissue evidence="1">Leaf</tissue>
    </source>
</reference>
<dbReference type="InterPro" id="IPR006439">
    <property type="entry name" value="HAD-SF_hydro_IA"/>
</dbReference>
<protein>
    <submittedName>
        <fullName evidence="1">Uncharacterized protein</fullName>
    </submittedName>
</protein>
<dbReference type="PANTHER" id="PTHR43611:SF3">
    <property type="entry name" value="FLAVIN MONONUCLEOTIDE HYDROLASE 1, CHLOROPLATIC"/>
    <property type="match status" value="1"/>
</dbReference>
<dbReference type="NCBIfam" id="TIGR01509">
    <property type="entry name" value="HAD-SF-IA-v3"/>
    <property type="match status" value="1"/>
</dbReference>
<organism evidence="1 2">
    <name type="scientific">Coptis chinensis</name>
    <dbReference type="NCBI Taxonomy" id="261450"/>
    <lineage>
        <taxon>Eukaryota</taxon>
        <taxon>Viridiplantae</taxon>
        <taxon>Streptophyta</taxon>
        <taxon>Embryophyta</taxon>
        <taxon>Tracheophyta</taxon>
        <taxon>Spermatophyta</taxon>
        <taxon>Magnoliopsida</taxon>
        <taxon>Ranunculales</taxon>
        <taxon>Ranunculaceae</taxon>
        <taxon>Coptidoideae</taxon>
        <taxon>Coptis</taxon>
    </lineage>
</organism>
<evidence type="ECO:0000313" key="1">
    <source>
        <dbReference type="EMBL" id="KAF9609544.1"/>
    </source>
</evidence>
<name>A0A835I2W4_9MAGN</name>
<dbReference type="SUPFAM" id="SSF56784">
    <property type="entry name" value="HAD-like"/>
    <property type="match status" value="1"/>
</dbReference>
<dbReference type="Pfam" id="PF00702">
    <property type="entry name" value="Hydrolase"/>
    <property type="match status" value="1"/>
</dbReference>
<comment type="caution">
    <text evidence="1">The sequence shown here is derived from an EMBL/GenBank/DDBJ whole genome shotgun (WGS) entry which is preliminary data.</text>
</comment>
<dbReference type="OrthoDB" id="2012566at2759"/>
<dbReference type="Proteomes" id="UP000631114">
    <property type="component" value="Unassembled WGS sequence"/>
</dbReference>
<dbReference type="PANTHER" id="PTHR43611">
    <property type="entry name" value="ALPHA-D-GLUCOSE 1-PHOSPHATE PHOSPHATASE"/>
    <property type="match status" value="1"/>
</dbReference>
<dbReference type="InterPro" id="IPR036412">
    <property type="entry name" value="HAD-like_sf"/>
</dbReference>
<dbReference type="Gene3D" id="3.40.50.1000">
    <property type="entry name" value="HAD superfamily/HAD-like"/>
    <property type="match status" value="1"/>
</dbReference>
<dbReference type="InterPro" id="IPR023214">
    <property type="entry name" value="HAD_sf"/>
</dbReference>
<keyword evidence="2" id="KW-1185">Reference proteome</keyword>